<feature type="transmembrane region" description="Helical" evidence="5">
    <location>
        <begin position="32"/>
        <end position="51"/>
    </location>
</feature>
<sequence length="102" mass="10467">MIDIIGTIAAVLTTLSFVPQAVLVIRTRRTEGISLAMYAMFTAGVAAWLIYGISLGAMPIIIANVVTLALASIILTIKIRSVLPAQPSAQGATAATSAPIAS</sequence>
<reference evidence="6 7" key="1">
    <citation type="journal article" date="2014" name="Antonie Van Leeuwenhoek">
        <title>Hyphomonas beringensis sp. nov. and Hyphomonas chukchiensis sp. nov., isolated from surface seawater of the Bering Sea and Chukchi Sea.</title>
        <authorList>
            <person name="Li C."/>
            <person name="Lai Q."/>
            <person name="Li G."/>
            <person name="Dong C."/>
            <person name="Wang J."/>
            <person name="Liao Y."/>
            <person name="Shao Z."/>
        </authorList>
    </citation>
    <scope>NUCLEOTIDE SEQUENCE [LARGE SCALE GENOMIC DNA]</scope>
    <source>
        <strain evidence="6 7">MHS-3</strain>
    </source>
</reference>
<dbReference type="STRING" id="1280949.HAD_02425"/>
<dbReference type="Gene3D" id="1.20.1280.290">
    <property type="match status" value="1"/>
</dbReference>
<dbReference type="Proteomes" id="UP000027446">
    <property type="component" value="Unassembled WGS sequence"/>
</dbReference>
<dbReference type="RefSeq" id="WP_051595865.1">
    <property type="nucleotide sequence ID" value="NZ_ARYH01000001.1"/>
</dbReference>
<evidence type="ECO:0000256" key="3">
    <source>
        <dbReference type="ARBA" id="ARBA00022989"/>
    </source>
</evidence>
<evidence type="ECO:0000313" key="7">
    <source>
        <dbReference type="Proteomes" id="UP000027446"/>
    </source>
</evidence>
<gene>
    <name evidence="6" type="ORF">HAD_02425</name>
</gene>
<dbReference type="InterPro" id="IPR047662">
    <property type="entry name" value="SemiSWEET"/>
</dbReference>
<evidence type="ECO:0000313" key="6">
    <source>
        <dbReference type="EMBL" id="KCZ84498.1"/>
    </source>
</evidence>
<evidence type="ECO:0000256" key="4">
    <source>
        <dbReference type="ARBA" id="ARBA00023136"/>
    </source>
</evidence>
<dbReference type="GO" id="GO:0051119">
    <property type="term" value="F:sugar transmembrane transporter activity"/>
    <property type="evidence" value="ECO:0007669"/>
    <property type="project" value="InterPro"/>
</dbReference>
<protein>
    <submittedName>
        <fullName evidence="6">MtN3/saliva-related transmembrane protein, conserved region</fullName>
    </submittedName>
</protein>
<name>A0A069E3E4_9PROT</name>
<dbReference type="OrthoDB" id="9814012at2"/>
<accession>A0A069E3E4</accession>
<comment type="subcellular location">
    <subcellularLocation>
        <location evidence="1">Membrane</location>
        <topology evidence="1">Multi-pass membrane protein</topology>
    </subcellularLocation>
</comment>
<feature type="transmembrane region" description="Helical" evidence="5">
    <location>
        <begin position="6"/>
        <end position="25"/>
    </location>
</feature>
<dbReference type="AlphaFoldDB" id="A0A069E3E4"/>
<organism evidence="6 7">
    <name type="scientific">Hyphomonas adhaerens MHS-3</name>
    <dbReference type="NCBI Taxonomy" id="1280949"/>
    <lineage>
        <taxon>Bacteria</taxon>
        <taxon>Pseudomonadati</taxon>
        <taxon>Pseudomonadota</taxon>
        <taxon>Alphaproteobacteria</taxon>
        <taxon>Hyphomonadales</taxon>
        <taxon>Hyphomonadaceae</taxon>
        <taxon>Hyphomonas</taxon>
    </lineage>
</organism>
<proteinExistence type="predicted"/>
<dbReference type="NCBIfam" id="NF037968">
    <property type="entry name" value="SemiSWEET_2"/>
    <property type="match status" value="1"/>
</dbReference>
<keyword evidence="4 5" id="KW-0472">Membrane</keyword>
<feature type="transmembrane region" description="Helical" evidence="5">
    <location>
        <begin position="57"/>
        <end position="77"/>
    </location>
</feature>
<keyword evidence="2 5" id="KW-0812">Transmembrane</keyword>
<comment type="caution">
    <text evidence="6">The sequence shown here is derived from an EMBL/GenBank/DDBJ whole genome shotgun (WGS) entry which is preliminary data.</text>
</comment>
<dbReference type="EMBL" id="ARYH01000001">
    <property type="protein sequence ID" value="KCZ84498.1"/>
    <property type="molecule type" value="Genomic_DNA"/>
</dbReference>
<dbReference type="InterPro" id="IPR006603">
    <property type="entry name" value="PQ-loop_rpt"/>
</dbReference>
<evidence type="ECO:0000256" key="2">
    <source>
        <dbReference type="ARBA" id="ARBA00022692"/>
    </source>
</evidence>
<dbReference type="Pfam" id="PF04193">
    <property type="entry name" value="PQ-loop"/>
    <property type="match status" value="1"/>
</dbReference>
<evidence type="ECO:0000256" key="1">
    <source>
        <dbReference type="ARBA" id="ARBA00004141"/>
    </source>
</evidence>
<keyword evidence="3 5" id="KW-1133">Transmembrane helix</keyword>
<evidence type="ECO:0000256" key="5">
    <source>
        <dbReference type="SAM" id="Phobius"/>
    </source>
</evidence>
<dbReference type="eggNOG" id="COG4095">
    <property type="taxonomic scope" value="Bacteria"/>
</dbReference>
<keyword evidence="7" id="KW-1185">Reference proteome</keyword>
<dbReference type="GO" id="GO:0016020">
    <property type="term" value="C:membrane"/>
    <property type="evidence" value="ECO:0007669"/>
    <property type="project" value="UniProtKB-SubCell"/>
</dbReference>